<dbReference type="PANTHER" id="PTHR12771:SF51">
    <property type="entry name" value="LD01482P"/>
    <property type="match status" value="1"/>
</dbReference>
<dbReference type="AlphaFoldDB" id="A0A6A4X5N3"/>
<proteinExistence type="predicted"/>
<sequence length="195" mass="22773">MMLMLERVWNLIAWYLRPLFKWLLRKTTRLCEMQRICYGQPAGALRSIGVEESMKQSRTKTVIDLMSYLDQKANERRFLGPSRAQVIDYSVFAILKVKGIKPEIHSQFVRSISVCLDQIWGYRQLSAELEHLRRTPYDAAQPEHEAKLRQLWSLLCPETELTERISPQWKDIGFQGDDPKTDFRGMGVLGLDNLL</sequence>
<keyword evidence="3" id="KW-1185">Reference proteome</keyword>
<dbReference type="InterPro" id="IPR050868">
    <property type="entry name" value="ELMO_domain-containing"/>
</dbReference>
<reference evidence="2 3" key="1">
    <citation type="submission" date="2019-07" db="EMBL/GenBank/DDBJ databases">
        <title>Draft genome assembly of a fouling barnacle, Amphibalanus amphitrite (Darwin, 1854): The first reference genome for Thecostraca.</title>
        <authorList>
            <person name="Kim W."/>
        </authorList>
    </citation>
    <scope>NUCLEOTIDE SEQUENCE [LARGE SCALE GENOMIC DNA]</scope>
    <source>
        <strain evidence="2">SNU_AA5</strain>
        <tissue evidence="2">Soma without cirri and trophi</tissue>
    </source>
</reference>
<gene>
    <name evidence="2" type="primary">Elmod1_3</name>
    <name evidence="2" type="ORF">FJT64_019204</name>
</gene>
<protein>
    <submittedName>
        <fullName evidence="2">ELMO domain-containing protein 1</fullName>
    </submittedName>
</protein>
<name>A0A6A4X5N3_AMPAM</name>
<accession>A0A6A4X5N3</accession>
<evidence type="ECO:0000313" key="3">
    <source>
        <dbReference type="Proteomes" id="UP000440578"/>
    </source>
</evidence>
<evidence type="ECO:0000259" key="1">
    <source>
        <dbReference type="PROSITE" id="PS51335"/>
    </source>
</evidence>
<dbReference type="EMBL" id="VIIS01000380">
    <property type="protein sequence ID" value="KAF0309700.1"/>
    <property type="molecule type" value="Genomic_DNA"/>
</dbReference>
<comment type="caution">
    <text evidence="2">The sequence shown here is derived from an EMBL/GenBank/DDBJ whole genome shotgun (WGS) entry which is preliminary data.</text>
</comment>
<dbReference type="Proteomes" id="UP000440578">
    <property type="component" value="Unassembled WGS sequence"/>
</dbReference>
<dbReference type="InterPro" id="IPR006816">
    <property type="entry name" value="ELMO_dom"/>
</dbReference>
<organism evidence="2 3">
    <name type="scientific">Amphibalanus amphitrite</name>
    <name type="common">Striped barnacle</name>
    <name type="synonym">Balanus amphitrite</name>
    <dbReference type="NCBI Taxonomy" id="1232801"/>
    <lineage>
        <taxon>Eukaryota</taxon>
        <taxon>Metazoa</taxon>
        <taxon>Ecdysozoa</taxon>
        <taxon>Arthropoda</taxon>
        <taxon>Crustacea</taxon>
        <taxon>Multicrustacea</taxon>
        <taxon>Cirripedia</taxon>
        <taxon>Thoracica</taxon>
        <taxon>Thoracicalcarea</taxon>
        <taxon>Balanomorpha</taxon>
        <taxon>Balanoidea</taxon>
        <taxon>Balanidae</taxon>
        <taxon>Amphibalaninae</taxon>
        <taxon>Amphibalanus</taxon>
    </lineage>
</organism>
<dbReference type="PANTHER" id="PTHR12771">
    <property type="entry name" value="ENGULFMENT AND CELL MOTILITY"/>
    <property type="match status" value="1"/>
</dbReference>
<dbReference type="GO" id="GO:0005096">
    <property type="term" value="F:GTPase activator activity"/>
    <property type="evidence" value="ECO:0007669"/>
    <property type="project" value="TreeGrafter"/>
</dbReference>
<feature type="domain" description="ELMO" evidence="1">
    <location>
        <begin position="143"/>
        <end position="195"/>
    </location>
</feature>
<evidence type="ECO:0000313" key="2">
    <source>
        <dbReference type="EMBL" id="KAF0309701.1"/>
    </source>
</evidence>
<dbReference type="Pfam" id="PF04727">
    <property type="entry name" value="ELMO_CED12"/>
    <property type="match status" value="1"/>
</dbReference>
<dbReference type="OrthoDB" id="67155at2759"/>
<dbReference type="PROSITE" id="PS51335">
    <property type="entry name" value="ELMO"/>
    <property type="match status" value="1"/>
</dbReference>
<dbReference type="EMBL" id="VIIS01000380">
    <property type="protein sequence ID" value="KAF0309701.1"/>
    <property type="molecule type" value="Genomic_DNA"/>
</dbReference>